<keyword evidence="1" id="KW-1133">Transmembrane helix</keyword>
<gene>
    <name evidence="3" type="ORF">ACFSBJ_09900</name>
</gene>
<feature type="domain" description="DUF1468" evidence="2">
    <location>
        <begin position="11"/>
        <end position="147"/>
    </location>
</feature>
<evidence type="ECO:0000256" key="1">
    <source>
        <dbReference type="SAM" id="Phobius"/>
    </source>
</evidence>
<dbReference type="AlphaFoldDB" id="A0ABD6CZ51"/>
<dbReference type="Pfam" id="PF07331">
    <property type="entry name" value="TctB"/>
    <property type="match status" value="1"/>
</dbReference>
<evidence type="ECO:0000259" key="2">
    <source>
        <dbReference type="Pfam" id="PF07331"/>
    </source>
</evidence>
<keyword evidence="4" id="KW-1185">Reference proteome</keyword>
<protein>
    <submittedName>
        <fullName evidence="3">Tripartite tricarboxylate transporter TctB family protein</fullName>
    </submittedName>
</protein>
<dbReference type="EMBL" id="JBHUDL010000010">
    <property type="protein sequence ID" value="MFD1634043.1"/>
    <property type="molecule type" value="Genomic_DNA"/>
</dbReference>
<feature type="transmembrane region" description="Helical" evidence="1">
    <location>
        <begin position="85"/>
        <end position="114"/>
    </location>
</feature>
<organism evidence="3 4">
    <name type="scientific">Haloplanus ruber</name>
    <dbReference type="NCBI Taxonomy" id="869892"/>
    <lineage>
        <taxon>Archaea</taxon>
        <taxon>Methanobacteriati</taxon>
        <taxon>Methanobacteriota</taxon>
        <taxon>Stenosarchaea group</taxon>
        <taxon>Halobacteria</taxon>
        <taxon>Halobacteriales</taxon>
        <taxon>Haloferacaceae</taxon>
        <taxon>Haloplanus</taxon>
    </lineage>
</organism>
<keyword evidence="1" id="KW-0812">Transmembrane</keyword>
<feature type="transmembrane region" description="Helical" evidence="1">
    <location>
        <begin position="126"/>
        <end position="146"/>
    </location>
</feature>
<reference evidence="3 4" key="1">
    <citation type="journal article" date="2019" name="Int. J. Syst. Evol. Microbiol.">
        <title>The Global Catalogue of Microorganisms (GCM) 10K type strain sequencing project: providing services to taxonomists for standard genome sequencing and annotation.</title>
        <authorList>
            <consortium name="The Broad Institute Genomics Platform"/>
            <consortium name="The Broad Institute Genome Sequencing Center for Infectious Disease"/>
            <person name="Wu L."/>
            <person name="Ma J."/>
        </authorList>
    </citation>
    <scope>NUCLEOTIDE SEQUENCE [LARGE SCALE GENOMIC DNA]</scope>
    <source>
        <strain evidence="3 4">CGMCC 1.10594</strain>
    </source>
</reference>
<keyword evidence="1" id="KW-0472">Membrane</keyword>
<accession>A0ABD6CZ51</accession>
<evidence type="ECO:0000313" key="3">
    <source>
        <dbReference type="EMBL" id="MFD1634043.1"/>
    </source>
</evidence>
<feature type="transmembrane region" description="Helical" evidence="1">
    <location>
        <begin position="42"/>
        <end position="64"/>
    </location>
</feature>
<dbReference type="InterPro" id="IPR009936">
    <property type="entry name" value="DUF1468"/>
</dbReference>
<sequence length="160" mass="16749">MPIRITRTDEVASVLLVAFAAGVYLVSESFPSGVAGTPGPALFPRFIVGTIAGLAALQFVNAVLLEGTAERSVTRDDVVRFIVPAAFLVGYAGLLPVMGFLLTTVGFLAVVMFYSGVRDPRVGPTLAIGISIVLQNVFVGFLRVPLPEGPLGLGDLVTLF</sequence>
<dbReference type="RefSeq" id="WP_256404303.1">
    <property type="nucleotide sequence ID" value="NZ_CP187151.1"/>
</dbReference>
<feature type="transmembrane region" description="Helical" evidence="1">
    <location>
        <begin position="12"/>
        <end position="30"/>
    </location>
</feature>
<evidence type="ECO:0000313" key="4">
    <source>
        <dbReference type="Proteomes" id="UP001597075"/>
    </source>
</evidence>
<proteinExistence type="predicted"/>
<dbReference type="Proteomes" id="UP001597075">
    <property type="component" value="Unassembled WGS sequence"/>
</dbReference>
<name>A0ABD6CZ51_9EURY</name>
<comment type="caution">
    <text evidence="3">The sequence shown here is derived from an EMBL/GenBank/DDBJ whole genome shotgun (WGS) entry which is preliminary data.</text>
</comment>